<dbReference type="PANTHER" id="PTHR10039">
    <property type="entry name" value="AMELOGENIN"/>
    <property type="match status" value="1"/>
</dbReference>
<evidence type="ECO:0000259" key="1">
    <source>
        <dbReference type="Pfam" id="PF25053"/>
    </source>
</evidence>
<feature type="domain" description="DUF7791" evidence="1">
    <location>
        <begin position="72"/>
        <end position="246"/>
    </location>
</feature>
<keyword evidence="3" id="KW-1185">Reference proteome</keyword>
<dbReference type="InterPro" id="IPR036770">
    <property type="entry name" value="Ankyrin_rpt-contain_sf"/>
</dbReference>
<reference evidence="2 3" key="1">
    <citation type="submission" date="2016-05" db="EMBL/GenBank/DDBJ databases">
        <title>A degradative enzymes factory behind the ericoid mycorrhizal symbiosis.</title>
        <authorList>
            <consortium name="DOE Joint Genome Institute"/>
            <person name="Martino E."/>
            <person name="Morin E."/>
            <person name="Grelet G."/>
            <person name="Kuo A."/>
            <person name="Kohler A."/>
            <person name="Daghino S."/>
            <person name="Barry K."/>
            <person name="Choi C."/>
            <person name="Cichocki N."/>
            <person name="Clum A."/>
            <person name="Copeland A."/>
            <person name="Hainaut M."/>
            <person name="Haridas S."/>
            <person name="Labutti K."/>
            <person name="Lindquist E."/>
            <person name="Lipzen A."/>
            <person name="Khouja H.-R."/>
            <person name="Murat C."/>
            <person name="Ohm R."/>
            <person name="Olson A."/>
            <person name="Spatafora J."/>
            <person name="Veneault-Fourrey C."/>
            <person name="Henrissat B."/>
            <person name="Grigoriev I."/>
            <person name="Martin F."/>
            <person name="Perotto S."/>
        </authorList>
    </citation>
    <scope>NUCLEOTIDE SEQUENCE [LARGE SCALE GENOMIC DNA]</scope>
    <source>
        <strain evidence="2 3">UAMH 7357</strain>
    </source>
</reference>
<dbReference type="Gene3D" id="1.25.40.20">
    <property type="entry name" value="Ankyrin repeat-containing domain"/>
    <property type="match status" value="1"/>
</dbReference>
<protein>
    <recommendedName>
        <fullName evidence="1">DUF7791 domain-containing protein</fullName>
    </recommendedName>
</protein>
<organism evidence="2 3">
    <name type="scientific">Hyaloscypha hepaticicola</name>
    <dbReference type="NCBI Taxonomy" id="2082293"/>
    <lineage>
        <taxon>Eukaryota</taxon>
        <taxon>Fungi</taxon>
        <taxon>Dikarya</taxon>
        <taxon>Ascomycota</taxon>
        <taxon>Pezizomycotina</taxon>
        <taxon>Leotiomycetes</taxon>
        <taxon>Helotiales</taxon>
        <taxon>Hyaloscyphaceae</taxon>
        <taxon>Hyaloscypha</taxon>
    </lineage>
</organism>
<dbReference type="OrthoDB" id="443402at2759"/>
<evidence type="ECO:0000313" key="2">
    <source>
        <dbReference type="EMBL" id="PMD15289.1"/>
    </source>
</evidence>
<accession>A0A2J6PMQ4</accession>
<gene>
    <name evidence="2" type="ORF">NA56DRAFT_350067</name>
</gene>
<dbReference type="EMBL" id="KZ613514">
    <property type="protein sequence ID" value="PMD15289.1"/>
    <property type="molecule type" value="Genomic_DNA"/>
</dbReference>
<dbReference type="AlphaFoldDB" id="A0A2J6PMQ4"/>
<dbReference type="PANTHER" id="PTHR10039:SF5">
    <property type="entry name" value="NACHT DOMAIN-CONTAINING PROTEIN"/>
    <property type="match status" value="1"/>
</dbReference>
<evidence type="ECO:0000313" key="3">
    <source>
        <dbReference type="Proteomes" id="UP000235672"/>
    </source>
</evidence>
<dbReference type="Proteomes" id="UP000235672">
    <property type="component" value="Unassembled WGS sequence"/>
</dbReference>
<dbReference type="Pfam" id="PF25053">
    <property type="entry name" value="DUF7791"/>
    <property type="match status" value="1"/>
</dbReference>
<name>A0A2J6PMQ4_9HELO</name>
<sequence length="504" mass="57990">MERLELSNPNGARSLVRKVVTKANGVFLWVRIVTKSLLNGLRNWDDISDLQRRLDELPSDLNALYSHMLDLIDTLYFPQASRIFRIFDAASALNLRPTILELDLAVTAVYTTAMAPTAVEPSDAEFEYRCQRMTAHLKSRCEGLLEAHDILDRHWESISDELNEDTQESTFFETRHEGSPVIQDTRRKRLGVSWKVSYLHRTMKDYLNTPYVRARLETALDNKTSSDEPFNPYLSLLMSYIINLKQGLRSYYYDSEGWEVERIRKTARDVIQIAGKFDHSNRQVLTMLHAFRTLALQWWGTSSVSDAKTLSVGWDEEFLALATCHGLWVFVDEMVQRPTQLSEKENWPSPLRIALGVRPSTLFWAASMSKDLYRFSPAMVELLLSRGSNPNAVVASLGQTTWQEFLMNINLGELPVEKSQTYYTTCFDVVRRLLEHGADVRSSRRGDSESWTSVTIDEVIDNIFSARLPEKADELRSLVQQKRLSRKHKLSLENTQIPNKRQVT</sequence>
<proteinExistence type="predicted"/>
<dbReference type="InterPro" id="IPR056693">
    <property type="entry name" value="DUF7791"/>
</dbReference>